<dbReference type="Gene3D" id="2.40.30.170">
    <property type="match status" value="1"/>
</dbReference>
<reference evidence="5" key="1">
    <citation type="submission" date="2021-08" db="EMBL/GenBank/DDBJ databases">
        <title>Hoeflea bacterium WL0058 sp. nov., isolated from the sediment.</title>
        <authorList>
            <person name="Wang L."/>
            <person name="Zhang D."/>
        </authorList>
    </citation>
    <scope>NUCLEOTIDE SEQUENCE</scope>
    <source>
        <strain evidence="5">WL0058</strain>
    </source>
</reference>
<keyword evidence="2" id="KW-0175">Coiled coil</keyword>
<dbReference type="NCBIfam" id="TIGR01730">
    <property type="entry name" value="RND_mfp"/>
    <property type="match status" value="1"/>
</dbReference>
<evidence type="ECO:0000313" key="5">
    <source>
        <dbReference type="EMBL" id="MBW8637733.1"/>
    </source>
</evidence>
<keyword evidence="4" id="KW-0472">Membrane</keyword>
<dbReference type="RefSeq" id="WP_220228419.1">
    <property type="nucleotide sequence ID" value="NZ_JAICBX010000002.1"/>
</dbReference>
<evidence type="ECO:0000256" key="4">
    <source>
        <dbReference type="SAM" id="Phobius"/>
    </source>
</evidence>
<evidence type="ECO:0000256" key="3">
    <source>
        <dbReference type="SAM" id="MobiDB-lite"/>
    </source>
</evidence>
<keyword evidence="6" id="KW-1185">Reference proteome</keyword>
<evidence type="ECO:0000256" key="2">
    <source>
        <dbReference type="SAM" id="Coils"/>
    </source>
</evidence>
<feature type="region of interest" description="Disordered" evidence="3">
    <location>
        <begin position="1"/>
        <end position="24"/>
    </location>
</feature>
<feature type="compositionally biased region" description="Basic and acidic residues" evidence="3">
    <location>
        <begin position="1"/>
        <end position="10"/>
    </location>
</feature>
<dbReference type="Gene3D" id="2.40.50.100">
    <property type="match status" value="1"/>
</dbReference>
<gene>
    <name evidence="5" type="ORF">K1W69_11090</name>
</gene>
<organism evidence="5 6">
    <name type="scientific">Flavimaribacter sediminis</name>
    <dbReference type="NCBI Taxonomy" id="2865987"/>
    <lineage>
        <taxon>Bacteria</taxon>
        <taxon>Pseudomonadati</taxon>
        <taxon>Pseudomonadota</taxon>
        <taxon>Alphaproteobacteria</taxon>
        <taxon>Hyphomicrobiales</taxon>
        <taxon>Rhizobiaceae</taxon>
        <taxon>Flavimaribacter</taxon>
    </lineage>
</organism>
<feature type="transmembrane region" description="Helical" evidence="4">
    <location>
        <begin position="32"/>
        <end position="50"/>
    </location>
</feature>
<sequence>MLKSLEEQAEKPPTVKAPSDPAAPTRRNGLRVIAQIILMIAVLAGSFVLMNRIIGSRPEPVARTPRPPVYAVETVTAVAADNQPVLHLYGEVQASRSVELRPLVGGEIVTVNPRLRAGFHVDQDDVLIEIDSFSYSGALAEARANLAKARAALTETEANIPAEREQLEEARIQLGLARSDLARAESLVKNETMTQKQVEERRLVVSQREQATSQRRNNLVILEAQRVQQLANVDSLQWRVDEAERNLENVRLTAPFRGVVSSANAEAGRNVSVSDVVATIYDDENLEVRFTLTDAQYGRIVADRDPLIGRRIEVRWSVGESDFRYSGTIDRIAAEIASARGGVEVVARLDPAGDGVRMRTGAFVEISVPDRTYDGSFRIPETALYDGVSVFVVNDGRLTERSVAVAAYDGDDVILGDGLEEGDVVLVTHLTQADEGVRVRLPGERAGADGAETGQ</sequence>
<dbReference type="GO" id="GO:1990281">
    <property type="term" value="C:efflux pump complex"/>
    <property type="evidence" value="ECO:0007669"/>
    <property type="project" value="TreeGrafter"/>
</dbReference>
<dbReference type="Gene3D" id="1.10.287.470">
    <property type="entry name" value="Helix hairpin bin"/>
    <property type="match status" value="1"/>
</dbReference>
<evidence type="ECO:0000313" key="6">
    <source>
        <dbReference type="Proteomes" id="UP001196509"/>
    </source>
</evidence>
<comment type="similarity">
    <text evidence="1">Belongs to the membrane fusion protein (MFP) (TC 8.A.1) family.</text>
</comment>
<comment type="caution">
    <text evidence="5">The sequence shown here is derived from an EMBL/GenBank/DDBJ whole genome shotgun (WGS) entry which is preliminary data.</text>
</comment>
<dbReference type="PANTHER" id="PTHR30469:SF12">
    <property type="entry name" value="MULTIDRUG RESISTANCE PROTEIN MDTA"/>
    <property type="match status" value="1"/>
</dbReference>
<dbReference type="Gene3D" id="2.40.420.20">
    <property type="match status" value="1"/>
</dbReference>
<keyword evidence="4" id="KW-0812">Transmembrane</keyword>
<dbReference type="PANTHER" id="PTHR30469">
    <property type="entry name" value="MULTIDRUG RESISTANCE PROTEIN MDTA"/>
    <property type="match status" value="1"/>
</dbReference>
<dbReference type="EMBL" id="JAICBX010000002">
    <property type="protein sequence ID" value="MBW8637733.1"/>
    <property type="molecule type" value="Genomic_DNA"/>
</dbReference>
<name>A0AAE3D1N0_9HYPH</name>
<dbReference type="SUPFAM" id="SSF111369">
    <property type="entry name" value="HlyD-like secretion proteins"/>
    <property type="match status" value="2"/>
</dbReference>
<dbReference type="Proteomes" id="UP001196509">
    <property type="component" value="Unassembled WGS sequence"/>
</dbReference>
<dbReference type="GO" id="GO:0015562">
    <property type="term" value="F:efflux transmembrane transporter activity"/>
    <property type="evidence" value="ECO:0007669"/>
    <property type="project" value="TreeGrafter"/>
</dbReference>
<protein>
    <submittedName>
        <fullName evidence="5">Efflux RND transporter periplasmic adaptor subunit</fullName>
    </submittedName>
</protein>
<feature type="coiled-coil region" evidence="2">
    <location>
        <begin position="226"/>
        <end position="253"/>
    </location>
</feature>
<proteinExistence type="inferred from homology"/>
<dbReference type="AlphaFoldDB" id="A0AAE3D1N0"/>
<evidence type="ECO:0000256" key="1">
    <source>
        <dbReference type="ARBA" id="ARBA00009477"/>
    </source>
</evidence>
<keyword evidence="4" id="KW-1133">Transmembrane helix</keyword>
<feature type="coiled-coil region" evidence="2">
    <location>
        <begin position="139"/>
        <end position="187"/>
    </location>
</feature>
<accession>A0AAE3D1N0</accession>
<dbReference type="InterPro" id="IPR006143">
    <property type="entry name" value="RND_pump_MFP"/>
</dbReference>